<dbReference type="EMBL" id="CAJNDS010000327">
    <property type="protein sequence ID" value="CAE7192636.1"/>
    <property type="molecule type" value="Genomic_DNA"/>
</dbReference>
<dbReference type="InterPro" id="IPR000477">
    <property type="entry name" value="RT_dom"/>
</dbReference>
<feature type="compositionally biased region" description="Gly residues" evidence="1">
    <location>
        <begin position="172"/>
        <end position="182"/>
    </location>
</feature>
<comment type="caution">
    <text evidence="4">The sequence shown here is derived from an EMBL/GenBank/DDBJ whole genome shotgun (WGS) entry which is preliminary data.</text>
</comment>
<dbReference type="InterPro" id="IPR036691">
    <property type="entry name" value="Endo/exonu/phosph_ase_sf"/>
</dbReference>
<proteinExistence type="predicted"/>
<organism evidence="4 5">
    <name type="scientific">Symbiodinium natans</name>
    <dbReference type="NCBI Taxonomy" id="878477"/>
    <lineage>
        <taxon>Eukaryota</taxon>
        <taxon>Sar</taxon>
        <taxon>Alveolata</taxon>
        <taxon>Dinophyceae</taxon>
        <taxon>Suessiales</taxon>
        <taxon>Symbiodiniaceae</taxon>
        <taxon>Symbiodinium</taxon>
    </lineage>
</organism>
<evidence type="ECO:0000313" key="5">
    <source>
        <dbReference type="Proteomes" id="UP000604046"/>
    </source>
</evidence>
<gene>
    <name evidence="4" type="ORF">SNAT2548_LOCUS5160</name>
</gene>
<dbReference type="Gene3D" id="3.60.10.10">
    <property type="entry name" value="Endonuclease/exonuclease/phosphatase"/>
    <property type="match status" value="1"/>
</dbReference>
<evidence type="ECO:0000313" key="4">
    <source>
        <dbReference type="EMBL" id="CAE7192636.1"/>
    </source>
</evidence>
<dbReference type="Proteomes" id="UP000604046">
    <property type="component" value="Unassembled WGS sequence"/>
</dbReference>
<protein>
    <recommendedName>
        <fullName evidence="3">Reverse transcriptase domain-containing protein</fullName>
    </recommendedName>
</protein>
<feature type="compositionally biased region" description="Basic and acidic residues" evidence="1">
    <location>
        <begin position="68"/>
        <end position="83"/>
    </location>
</feature>
<dbReference type="SUPFAM" id="SSF56219">
    <property type="entry name" value="DNase I-like"/>
    <property type="match status" value="1"/>
</dbReference>
<feature type="domain" description="Reverse transcriptase" evidence="3">
    <location>
        <begin position="883"/>
        <end position="1134"/>
    </location>
</feature>
<keyword evidence="5" id="KW-1185">Reference proteome</keyword>
<feature type="transmembrane region" description="Helical" evidence="2">
    <location>
        <begin position="40"/>
        <end position="62"/>
    </location>
</feature>
<keyword evidence="2" id="KW-1133">Transmembrane helix</keyword>
<accession>A0A812IXR7</accession>
<dbReference type="Pfam" id="PF00078">
    <property type="entry name" value="RVT_1"/>
    <property type="match status" value="1"/>
</dbReference>
<name>A0A812IXR7_9DINO</name>
<evidence type="ECO:0000256" key="2">
    <source>
        <dbReference type="SAM" id="Phobius"/>
    </source>
</evidence>
<dbReference type="PROSITE" id="PS50878">
    <property type="entry name" value="RT_POL"/>
    <property type="match status" value="1"/>
</dbReference>
<keyword evidence="2" id="KW-0472">Membrane</keyword>
<keyword evidence="2" id="KW-0812">Transmembrane</keyword>
<evidence type="ECO:0000256" key="1">
    <source>
        <dbReference type="SAM" id="MobiDB-lite"/>
    </source>
</evidence>
<dbReference type="OrthoDB" id="428740at2759"/>
<reference evidence="4" key="1">
    <citation type="submission" date="2021-02" db="EMBL/GenBank/DDBJ databases">
        <authorList>
            <person name="Dougan E. K."/>
            <person name="Rhodes N."/>
            <person name="Thang M."/>
            <person name="Chan C."/>
        </authorList>
    </citation>
    <scope>NUCLEOTIDE SEQUENCE</scope>
</reference>
<sequence length="1373" mass="153766">MDLKKKLEEAKVGLAGKKEAERQNNVAKSKVQAIRVAQNYSLLAMGILLEVRVVFFVFGGLVPGEMAEEGRRMEDGHEDEERAAFSPTELASSSEEESKRGGGDGAADANMEAIRQMLQDHVISMRTAWGDVASRVEQAELRQTEQEKAGSLRGAWADLVGVEGALAELEDGGGTGGTGRGSAVGDEDTLSEEDKRTLVVGGWLQDTKRAVIIEEAKEILTREDAQAKVDATELHVFGPRRAFGLLRFVRRGEETYAGMRDRMWDVIKAIRGAEHVLPSTRGGVAGDGEGKRIWASFTKTRAARRRGGHASLVRRVAQTAVDEAEQSDRVVIEAKEHDYYEVDWNSGTVWAGAHKLGSAVHRAPRGEHVRTMGGGWVDTASIAEAIGVPEEQLGVAEGVIPESDEFVTDAIAEWVRGRRAGAKHAPRPREAKERRLNFADFNVGGQTLETVDAATNEYDVVMVQEVARGEAGWHEYDTTHFHWLVWRHADKWRGQAVGVSHDIWDCFPQRAGAKHGLWVVCRLQDGGRLVIGNLHAPTGVTHQQYALAVEDFVTAHPVKRKGLPHVVGVDANEKLAWVGDEAGVADLNHGSHNRETLEEQFRRLLLRPLPPEPDHRNAPTHFPWDVTREGRQIDGVWVGWVVADGLSFRPEKRHIVNTDHALLQWRVKIGRGKRREWLTGGGARWVHDPERVAVADIRGVGDIIGLARTTTSRRGTHEYKDTDSVLEAIDRAHLLPHEPKLWKEVHKRRRRARRRWEQQRVARILEGDWGAYRARQMQRQRRAGWWGKLLEERTGEQLATDIKLHLEAKVWDPDLDWNKELRAMIDRVPCDVNNWRPFESTDVGRELEKMKRRAAAGPDGVGVDLLWHVHARGDGVLAEIANSVVRGEGGDDGWDHSLLALLPKIEHPGGPNDLRPIAVSSAMMKLVIRMTMHRCFPLLRVPSSVSACGKQRQAADLLGVMTRLRDMSREWRIPLLVAKLDVSGAFDNVRRMAVAEHLMQGLGEYPVELRFLLQQLGENVLEGMAPGGEKLVVHANKGIRQGSPESAEIFGMLMTLAVEDALEDARWPAFRGAMEDLPVAVVVYQDDVFLWDDDPHVLEQKIRIIAEKIARLGLSLSPTKTAVAASVAYEGRMMLDVMGQQVTVGNSIRALGVLFDFQGGSGGQAAEMLQRASNAAWAHDDLLRGQGSRAAKAAMVRSLVEGTFTWGAGALHWPQEQLQKANTVQLQVLRRAFRLGRKRGEDWMGWNARTLRDVRAWVAMAKVERWSAKVLRLQHQLLGHWQRQREGGELGLAARMLGWRSLRWWHAEQNLSFGMRHPGRFYPDNVERQVAETFGDDWPLLAQDRVGWAATLPRWLARWDARWCRGRQHSLPW</sequence>
<evidence type="ECO:0000259" key="3">
    <source>
        <dbReference type="PROSITE" id="PS50878"/>
    </source>
</evidence>
<feature type="region of interest" description="Disordered" evidence="1">
    <location>
        <begin position="68"/>
        <end position="107"/>
    </location>
</feature>
<feature type="region of interest" description="Disordered" evidence="1">
    <location>
        <begin position="169"/>
        <end position="190"/>
    </location>
</feature>